<protein>
    <submittedName>
        <fullName evidence="1">Uncharacterized protein</fullName>
    </submittedName>
</protein>
<reference evidence="1" key="2">
    <citation type="submission" date="2020-11" db="EMBL/GenBank/DDBJ databases">
        <authorList>
            <person name="McCartney M.A."/>
            <person name="Auch B."/>
            <person name="Kono T."/>
            <person name="Mallez S."/>
            <person name="Becker A."/>
            <person name="Gohl D.M."/>
            <person name="Silverstein K.A.T."/>
            <person name="Koren S."/>
            <person name="Bechman K.B."/>
            <person name="Herman A."/>
            <person name="Abrahante J.E."/>
            <person name="Garbe J."/>
        </authorList>
    </citation>
    <scope>NUCLEOTIDE SEQUENCE</scope>
    <source>
        <strain evidence="1">Duluth1</strain>
        <tissue evidence="1">Whole animal</tissue>
    </source>
</reference>
<proteinExistence type="predicted"/>
<organism evidence="1 2">
    <name type="scientific">Dreissena polymorpha</name>
    <name type="common">Zebra mussel</name>
    <name type="synonym">Mytilus polymorpha</name>
    <dbReference type="NCBI Taxonomy" id="45954"/>
    <lineage>
        <taxon>Eukaryota</taxon>
        <taxon>Metazoa</taxon>
        <taxon>Spiralia</taxon>
        <taxon>Lophotrochozoa</taxon>
        <taxon>Mollusca</taxon>
        <taxon>Bivalvia</taxon>
        <taxon>Autobranchia</taxon>
        <taxon>Heteroconchia</taxon>
        <taxon>Euheterodonta</taxon>
        <taxon>Imparidentia</taxon>
        <taxon>Neoheterodontei</taxon>
        <taxon>Myida</taxon>
        <taxon>Dreissenoidea</taxon>
        <taxon>Dreissenidae</taxon>
        <taxon>Dreissena</taxon>
    </lineage>
</organism>
<keyword evidence="2" id="KW-1185">Reference proteome</keyword>
<reference evidence="1" key="1">
    <citation type="journal article" date="2019" name="bioRxiv">
        <title>The Genome of the Zebra Mussel, Dreissena polymorpha: A Resource for Invasive Species Research.</title>
        <authorList>
            <person name="McCartney M.A."/>
            <person name="Auch B."/>
            <person name="Kono T."/>
            <person name="Mallez S."/>
            <person name="Zhang Y."/>
            <person name="Obille A."/>
            <person name="Becker A."/>
            <person name="Abrahante J.E."/>
            <person name="Garbe J."/>
            <person name="Badalamenti J.P."/>
            <person name="Herman A."/>
            <person name="Mangelson H."/>
            <person name="Liachko I."/>
            <person name="Sullivan S."/>
            <person name="Sone E.D."/>
            <person name="Koren S."/>
            <person name="Silverstein K.A.T."/>
            <person name="Beckman K.B."/>
            <person name="Gohl D.M."/>
        </authorList>
    </citation>
    <scope>NUCLEOTIDE SEQUENCE</scope>
    <source>
        <strain evidence="1">Duluth1</strain>
        <tissue evidence="1">Whole animal</tissue>
    </source>
</reference>
<sequence>MYVVDSMDPPLFGRDGLRALKLELPSIKRCYYASTETLTLESVKGKYPDVFKDELGILKGIQAQIKVHPMLIQSSARHDQYPTPLNRKSRKNSIGLLKRVF</sequence>
<dbReference type="EMBL" id="JAIWYP010000003">
    <property type="protein sequence ID" value="KAH3850103.1"/>
    <property type="molecule type" value="Genomic_DNA"/>
</dbReference>
<gene>
    <name evidence="1" type="ORF">DPMN_092509</name>
</gene>
<accession>A0A9D4L1N9</accession>
<comment type="caution">
    <text evidence="1">The sequence shown here is derived from an EMBL/GenBank/DDBJ whole genome shotgun (WGS) entry which is preliminary data.</text>
</comment>
<dbReference type="AlphaFoldDB" id="A0A9D4L1N9"/>
<name>A0A9D4L1N9_DREPO</name>
<dbReference type="Proteomes" id="UP000828390">
    <property type="component" value="Unassembled WGS sequence"/>
</dbReference>
<evidence type="ECO:0000313" key="2">
    <source>
        <dbReference type="Proteomes" id="UP000828390"/>
    </source>
</evidence>
<evidence type="ECO:0000313" key="1">
    <source>
        <dbReference type="EMBL" id="KAH3850103.1"/>
    </source>
</evidence>